<dbReference type="PANTHER" id="PTHR12472:SF0">
    <property type="entry name" value="RAB3 GTPASE-ACTIVATING PROTEIN NON-CATALYTIC SUBUNIT"/>
    <property type="match status" value="1"/>
</dbReference>
<keyword evidence="3" id="KW-1185">Reference proteome</keyword>
<sequence>MHLLEGYRDVIFLFGERLVYKDSIGSHERVKSNYCLCLAIHAPRKGIVEIWQMRMGPRTLTIPCPKGSKILQPTYRFGSSMLSESSYKLLEVFFLNEDSGELSR</sequence>
<evidence type="ECO:0000313" key="2">
    <source>
        <dbReference type="EMBL" id="CAH1444592.1"/>
    </source>
</evidence>
<reference evidence="2 3" key="1">
    <citation type="submission" date="2022-01" db="EMBL/GenBank/DDBJ databases">
        <authorList>
            <person name="Xiong W."/>
            <person name="Schranz E."/>
        </authorList>
    </citation>
    <scope>NUCLEOTIDE SEQUENCE [LARGE SCALE GENOMIC DNA]</scope>
</reference>
<proteinExistence type="predicted"/>
<feature type="domain" description="Rab3-GAP regulatory subunit N-terminal" evidence="1">
    <location>
        <begin position="5"/>
        <end position="71"/>
    </location>
</feature>
<dbReference type="AlphaFoldDB" id="A0AAU9P2U7"/>
<gene>
    <name evidence="2" type="ORF">LVIROSA_LOCUS30409</name>
</gene>
<comment type="caution">
    <text evidence="2">The sequence shown here is derived from an EMBL/GenBank/DDBJ whole genome shotgun (WGS) entry which is preliminary data.</text>
</comment>
<accession>A0AAU9P2U7</accession>
<organism evidence="2 3">
    <name type="scientific">Lactuca virosa</name>
    <dbReference type="NCBI Taxonomy" id="75947"/>
    <lineage>
        <taxon>Eukaryota</taxon>
        <taxon>Viridiplantae</taxon>
        <taxon>Streptophyta</taxon>
        <taxon>Embryophyta</taxon>
        <taxon>Tracheophyta</taxon>
        <taxon>Spermatophyta</taxon>
        <taxon>Magnoliopsida</taxon>
        <taxon>eudicotyledons</taxon>
        <taxon>Gunneridae</taxon>
        <taxon>Pentapetalae</taxon>
        <taxon>asterids</taxon>
        <taxon>campanulids</taxon>
        <taxon>Asterales</taxon>
        <taxon>Asteraceae</taxon>
        <taxon>Cichorioideae</taxon>
        <taxon>Cichorieae</taxon>
        <taxon>Lactucinae</taxon>
        <taxon>Lactuca</taxon>
    </lineage>
</organism>
<name>A0AAU9P2U7_9ASTR</name>
<dbReference type="InterPro" id="IPR032839">
    <property type="entry name" value="RAB3GAP_N"/>
</dbReference>
<dbReference type="Pfam" id="PF14655">
    <property type="entry name" value="RAB3GAP2_N"/>
    <property type="match status" value="1"/>
</dbReference>
<dbReference type="PANTHER" id="PTHR12472">
    <property type="entry name" value="RAB3-GAP REGULATORY DOMAIN"/>
    <property type="match status" value="1"/>
</dbReference>
<evidence type="ECO:0000313" key="3">
    <source>
        <dbReference type="Proteomes" id="UP001157418"/>
    </source>
</evidence>
<dbReference type="EMBL" id="CAKMRJ010005523">
    <property type="protein sequence ID" value="CAH1444592.1"/>
    <property type="molecule type" value="Genomic_DNA"/>
</dbReference>
<protein>
    <recommendedName>
        <fullName evidence="1">Rab3-GAP regulatory subunit N-terminal domain-containing protein</fullName>
    </recommendedName>
</protein>
<dbReference type="InterPro" id="IPR026059">
    <property type="entry name" value="Rab3GAP2"/>
</dbReference>
<dbReference type="Proteomes" id="UP001157418">
    <property type="component" value="Unassembled WGS sequence"/>
</dbReference>
<evidence type="ECO:0000259" key="1">
    <source>
        <dbReference type="Pfam" id="PF14655"/>
    </source>
</evidence>